<dbReference type="EMBL" id="HG996468">
    <property type="protein sequence ID" value="CAG1850543.1"/>
    <property type="molecule type" value="Genomic_DNA"/>
</dbReference>
<feature type="compositionally biased region" description="Basic and acidic residues" evidence="1">
    <location>
        <begin position="1"/>
        <end position="10"/>
    </location>
</feature>
<evidence type="ECO:0000313" key="3">
    <source>
        <dbReference type="EnsemblPlants" id="Ma03_p18110.1"/>
    </source>
</evidence>
<reference evidence="3" key="2">
    <citation type="submission" date="2021-05" db="UniProtKB">
        <authorList>
            <consortium name="EnsemblPlants"/>
        </authorList>
    </citation>
    <scope>IDENTIFICATION</scope>
    <source>
        <strain evidence="3">subsp. malaccensis</strain>
    </source>
</reference>
<feature type="region of interest" description="Disordered" evidence="1">
    <location>
        <begin position="1"/>
        <end position="34"/>
    </location>
</feature>
<sequence>MDFKVKDHSSRTVPHSVVPKRCQKQAGEKAERLG</sequence>
<dbReference type="Proteomes" id="UP000012960">
    <property type="component" value="Unplaced"/>
</dbReference>
<dbReference type="AlphaFoldDB" id="A0A804IDE3"/>
<evidence type="ECO:0000313" key="4">
    <source>
        <dbReference type="Proteomes" id="UP000012960"/>
    </source>
</evidence>
<dbReference type="Gramene" id="Ma03_t18110.1">
    <property type="protein sequence ID" value="Ma03_p18110.1"/>
    <property type="gene ID" value="Ma03_g18110"/>
</dbReference>
<accession>A0A804IDE3</accession>
<evidence type="ECO:0000256" key="1">
    <source>
        <dbReference type="SAM" id="MobiDB-lite"/>
    </source>
</evidence>
<dbReference type="EnsemblPlants" id="Ma03_t18110.1">
    <property type="protein sequence ID" value="Ma03_p18110.1"/>
    <property type="gene ID" value="Ma03_g18110"/>
</dbReference>
<gene>
    <name evidence="2" type="ORF">GSMUA_200230.1</name>
</gene>
<protein>
    <submittedName>
        <fullName evidence="2">(wild Malaysian banana) hypothetical protein</fullName>
    </submittedName>
</protein>
<proteinExistence type="predicted"/>
<reference evidence="2" key="1">
    <citation type="submission" date="2021-03" db="EMBL/GenBank/DDBJ databases">
        <authorList>
            <consortium name="Genoscope - CEA"/>
            <person name="William W."/>
        </authorList>
    </citation>
    <scope>NUCLEOTIDE SEQUENCE</scope>
    <source>
        <strain evidence="2">Doubled-haploid Pahang</strain>
    </source>
</reference>
<keyword evidence="4" id="KW-1185">Reference proteome</keyword>
<organism evidence="3 4">
    <name type="scientific">Musa acuminata subsp. malaccensis</name>
    <name type="common">Wild banana</name>
    <name type="synonym">Musa malaccensis</name>
    <dbReference type="NCBI Taxonomy" id="214687"/>
    <lineage>
        <taxon>Eukaryota</taxon>
        <taxon>Viridiplantae</taxon>
        <taxon>Streptophyta</taxon>
        <taxon>Embryophyta</taxon>
        <taxon>Tracheophyta</taxon>
        <taxon>Spermatophyta</taxon>
        <taxon>Magnoliopsida</taxon>
        <taxon>Liliopsida</taxon>
        <taxon>Zingiberales</taxon>
        <taxon>Musaceae</taxon>
        <taxon>Musa</taxon>
    </lineage>
</organism>
<dbReference type="InParanoid" id="A0A804IDE3"/>
<evidence type="ECO:0000313" key="2">
    <source>
        <dbReference type="EMBL" id="CAG1850543.1"/>
    </source>
</evidence>
<name>A0A804IDE3_MUSAM</name>